<sequence>MEIAHAERAHALLSASSAHRWLKCAPSARLEETLPDTTSGAAKEGTLAHEMAELKLRKYAVEPMGPQKFAAAMRKFKKHELYQPEMDTHTTGYVEYVQSVLHAFPTSPYLAIERRVDYTAYAPEGFGTADCIVIGSGQLHIIDFKYGKGVPVSAEDNPQMKLYALGALRAYSMLYAIDTVHLAIFQPRVNDQASEWSISAAELLAWGESIKPIAALAYEGKGEYVPGDHCGFCRAKETCRARVELLLSVEPMAQLKPPLIGWDEVGDILRRAEGIVSWYSGLKKLALAEALKGGDVPGWKAVAGRGSRDYADLDAAFKHLQETGIDEALLYIRQPLTPPALEKELGKKEYRKLLEEPGHVISKPGAPTLAPADDKRPAISGQVKPEDVFQAEA</sequence>
<dbReference type="Proteomes" id="UP000015344">
    <property type="component" value="Unassembled WGS sequence"/>
</dbReference>
<evidence type="ECO:0008006" key="4">
    <source>
        <dbReference type="Google" id="ProtNLM"/>
    </source>
</evidence>
<protein>
    <recommendedName>
        <fullName evidence="4">DUF2800 domain-containing protein</fullName>
    </recommendedName>
</protein>
<evidence type="ECO:0000313" key="2">
    <source>
        <dbReference type="EMBL" id="EPY07448.1"/>
    </source>
</evidence>
<dbReference type="Gene3D" id="3.90.320.10">
    <property type="match status" value="1"/>
</dbReference>
<organism evidence="2 3">
    <name type="scientific">Paenibacillus alvei TS-15</name>
    <dbReference type="NCBI Taxonomy" id="1117108"/>
    <lineage>
        <taxon>Bacteria</taxon>
        <taxon>Bacillati</taxon>
        <taxon>Bacillota</taxon>
        <taxon>Bacilli</taxon>
        <taxon>Bacillales</taxon>
        <taxon>Paenibacillaceae</taxon>
        <taxon>Paenibacillus</taxon>
    </lineage>
</organism>
<feature type="region of interest" description="Disordered" evidence="1">
    <location>
        <begin position="356"/>
        <end position="393"/>
    </location>
</feature>
<dbReference type="InterPro" id="IPR011604">
    <property type="entry name" value="PDDEXK-like_dom_sf"/>
</dbReference>
<evidence type="ECO:0000313" key="3">
    <source>
        <dbReference type="Proteomes" id="UP000015344"/>
    </source>
</evidence>
<accession>S9STI5</accession>
<evidence type="ECO:0000256" key="1">
    <source>
        <dbReference type="SAM" id="MobiDB-lite"/>
    </source>
</evidence>
<proteinExistence type="predicted"/>
<dbReference type="EMBL" id="ATMT01000043">
    <property type="protein sequence ID" value="EPY07448.1"/>
    <property type="molecule type" value="Genomic_DNA"/>
</dbReference>
<dbReference type="Pfam" id="PF10926">
    <property type="entry name" value="DUF2800"/>
    <property type="match status" value="1"/>
</dbReference>
<comment type="caution">
    <text evidence="2">The sequence shown here is derived from an EMBL/GenBank/DDBJ whole genome shotgun (WGS) entry which is preliminary data.</text>
</comment>
<dbReference type="PATRIC" id="fig|1117108.3.peg.2074"/>
<gene>
    <name evidence="2" type="ORF">PAALTS15_09995</name>
</gene>
<reference evidence="2 3" key="1">
    <citation type="submission" date="2013-05" db="EMBL/GenBank/DDBJ databases">
        <authorList>
            <person name="Strain E.A."/>
            <person name="Brown E."/>
            <person name="Allard M.W."/>
            <person name="Luo Y.L."/>
        </authorList>
    </citation>
    <scope>NUCLEOTIDE SEQUENCE [LARGE SCALE GENOMIC DNA]</scope>
    <source>
        <strain evidence="2 3">TS-15</strain>
    </source>
</reference>
<dbReference type="InterPro" id="IPR021229">
    <property type="entry name" value="DUF2800"/>
</dbReference>
<dbReference type="AlphaFoldDB" id="S9STI5"/>
<dbReference type="eggNOG" id="COG2887">
    <property type="taxonomic scope" value="Bacteria"/>
</dbReference>
<name>S9STI5_PAEAL</name>
<dbReference type="RefSeq" id="WP_021259416.1">
    <property type="nucleotide sequence ID" value="NZ_ATMT01000043.1"/>
</dbReference>